<feature type="domain" description="Solute-binding protein family 3/N-terminal" evidence="2">
    <location>
        <begin position="70"/>
        <end position="298"/>
    </location>
</feature>
<dbReference type="EMBL" id="MASI01000004">
    <property type="protein sequence ID" value="ODA67057.1"/>
    <property type="molecule type" value="Genomic_DNA"/>
</dbReference>
<dbReference type="AlphaFoldDB" id="A0A1E2RXU5"/>
<gene>
    <name evidence="3" type="ORF">A7A08_01801</name>
</gene>
<dbReference type="Proteomes" id="UP000095087">
    <property type="component" value="Unassembled WGS sequence"/>
</dbReference>
<name>A0A1E2RXU5_9HYPH</name>
<dbReference type="CDD" id="cd01001">
    <property type="entry name" value="PBP2_HisJ_LAO_like"/>
    <property type="match status" value="1"/>
</dbReference>
<evidence type="ECO:0000259" key="2">
    <source>
        <dbReference type="SMART" id="SM00062"/>
    </source>
</evidence>
<dbReference type="SMART" id="SM00062">
    <property type="entry name" value="PBPb"/>
    <property type="match status" value="1"/>
</dbReference>
<proteinExistence type="predicted"/>
<dbReference type="PANTHER" id="PTHR35936:SF35">
    <property type="entry name" value="L-CYSTINE-BINDING PROTEIN TCYJ"/>
    <property type="match status" value="1"/>
</dbReference>
<evidence type="ECO:0000313" key="4">
    <source>
        <dbReference type="Proteomes" id="UP000095087"/>
    </source>
</evidence>
<dbReference type="SUPFAM" id="SSF53850">
    <property type="entry name" value="Periplasmic binding protein-like II"/>
    <property type="match status" value="1"/>
</dbReference>
<protein>
    <submittedName>
        <fullName evidence="3">Putative ABC transporter arginine-binding protein 2</fullName>
    </submittedName>
</protein>
<keyword evidence="4" id="KW-1185">Reference proteome</keyword>
<organism evidence="3 4">
    <name type="scientific">Methyloligella halotolerans</name>
    <dbReference type="NCBI Taxonomy" id="1177755"/>
    <lineage>
        <taxon>Bacteria</taxon>
        <taxon>Pseudomonadati</taxon>
        <taxon>Pseudomonadota</taxon>
        <taxon>Alphaproteobacteria</taxon>
        <taxon>Hyphomicrobiales</taxon>
        <taxon>Hyphomicrobiaceae</taxon>
        <taxon>Methyloligella</taxon>
    </lineage>
</organism>
<evidence type="ECO:0000256" key="1">
    <source>
        <dbReference type="ARBA" id="ARBA00022729"/>
    </source>
</evidence>
<comment type="caution">
    <text evidence="3">The sequence shown here is derived from an EMBL/GenBank/DDBJ whole genome shotgun (WGS) entry which is preliminary data.</text>
</comment>
<sequence length="300" mass="33153">MKRGIGMRDAQRRAGFASACMTALSLSLLALLTWAAGIYPASAQSQNPLVPDVWQGDVVPQAPKLGDREKLRFLTDSDYPPFHYFDEEGVLTGFNVDLARAICEVLEVECEIEEVDWDDMLDRLEAGEADAAIASIRIDKENRRKADFTQRYYATPARFIGRKDSEISDPKPETLKGVKIAVTEGTGHAAYLKHYFPEAEILTFSSAEAANGAVKDGTAELAFGDGIGLTFWLNGVTSDGCCEFRGGPYVDATFFGEGVGIAVPKGDRKMLELLNYALYRVHADGRYDELLLRYFPMSFF</sequence>
<dbReference type="Gene3D" id="3.40.190.10">
    <property type="entry name" value="Periplasmic binding protein-like II"/>
    <property type="match status" value="2"/>
</dbReference>
<dbReference type="Pfam" id="PF00497">
    <property type="entry name" value="SBP_bac_3"/>
    <property type="match status" value="1"/>
</dbReference>
<dbReference type="STRING" id="1177755.A7A08_01801"/>
<dbReference type="OrthoDB" id="9796586at2"/>
<evidence type="ECO:0000313" key="3">
    <source>
        <dbReference type="EMBL" id="ODA67057.1"/>
    </source>
</evidence>
<accession>A0A1E2RXU5</accession>
<dbReference type="InterPro" id="IPR001638">
    <property type="entry name" value="Solute-binding_3/MltF_N"/>
</dbReference>
<dbReference type="PANTHER" id="PTHR35936">
    <property type="entry name" value="MEMBRANE-BOUND LYTIC MUREIN TRANSGLYCOSYLASE F"/>
    <property type="match status" value="1"/>
</dbReference>
<keyword evidence="1" id="KW-0732">Signal</keyword>
<reference evidence="3 4" key="1">
    <citation type="submission" date="2016-07" db="EMBL/GenBank/DDBJ databases">
        <title>Draft genome sequence of Methyloligella halotolerans C2T (VKM B-2706T=CCUG 61687T=DSM 25045T), a halotolerant polyhydroxybutyrate accumulating methylotroph.</title>
        <authorList>
            <person name="Vasilenko O.V."/>
            <person name="Doronina N.V."/>
            <person name="Poroshina M.N."/>
            <person name="Tarlachkov S.V."/>
            <person name="Trotsenko Y.A."/>
        </authorList>
    </citation>
    <scope>NUCLEOTIDE SEQUENCE [LARGE SCALE GENOMIC DNA]</scope>
    <source>
        <strain evidence="3 4">VKM B-2706</strain>
    </source>
</reference>